<dbReference type="SUPFAM" id="SSF47473">
    <property type="entry name" value="EF-hand"/>
    <property type="match status" value="1"/>
</dbReference>
<dbReference type="InterPro" id="IPR052591">
    <property type="entry name" value="CML21-like"/>
</dbReference>
<dbReference type="Proteomes" id="UP000623129">
    <property type="component" value="Unassembled WGS sequence"/>
</dbReference>
<evidence type="ECO:0000256" key="1">
    <source>
        <dbReference type="ARBA" id="ARBA00022837"/>
    </source>
</evidence>
<keyword evidence="1" id="KW-0106">Calcium</keyword>
<dbReference type="InterPro" id="IPR011992">
    <property type="entry name" value="EF-hand-dom_pair"/>
</dbReference>
<dbReference type="GO" id="GO:0005509">
    <property type="term" value="F:calcium ion binding"/>
    <property type="evidence" value="ECO:0007669"/>
    <property type="project" value="InterPro"/>
</dbReference>
<dbReference type="Gene3D" id="1.10.238.10">
    <property type="entry name" value="EF-hand"/>
    <property type="match status" value="1"/>
</dbReference>
<dbReference type="PROSITE" id="PS00018">
    <property type="entry name" value="EF_HAND_1"/>
    <property type="match status" value="1"/>
</dbReference>
<dbReference type="AlphaFoldDB" id="A0A833R735"/>
<comment type="caution">
    <text evidence="3">The sequence shown here is derived from an EMBL/GenBank/DDBJ whole genome shotgun (WGS) entry which is preliminary data.</text>
</comment>
<dbReference type="SMART" id="SM00054">
    <property type="entry name" value="EFh"/>
    <property type="match status" value="2"/>
</dbReference>
<sequence>MRGASGLFHPCHAVKSFFRGKISSKCGKEDQNLERRLIEAIKQINRSTGQKTFRSMNSISMRFPQFKEGLRNIRDLFKEYDEDGNGTIDHEEMKKCFDKMQIQLSEKDMHCLYNYCDIDGNKGIQYPEFIVLLCLTYLLTVSSAANNIAVLGSEQLSYMFHELLEAFLFLDKDGDGRLKKKDLSLSINESHHQEKSPSHVTSRRFSIRRWT</sequence>
<keyword evidence="4" id="KW-1185">Reference proteome</keyword>
<dbReference type="OrthoDB" id="26525at2759"/>
<dbReference type="Pfam" id="PF13499">
    <property type="entry name" value="EF-hand_7"/>
    <property type="match status" value="1"/>
</dbReference>
<reference evidence="3" key="1">
    <citation type="submission" date="2020-01" db="EMBL/GenBank/DDBJ databases">
        <title>Genome sequence of Kobresia littledalei, the first chromosome-level genome in the family Cyperaceae.</title>
        <authorList>
            <person name="Qu G."/>
        </authorList>
    </citation>
    <scope>NUCLEOTIDE SEQUENCE</scope>
    <source>
        <strain evidence="3">C.B.Clarke</strain>
        <tissue evidence="3">Leaf</tissue>
    </source>
</reference>
<dbReference type="InterPro" id="IPR002048">
    <property type="entry name" value="EF_hand_dom"/>
</dbReference>
<dbReference type="PROSITE" id="PS50222">
    <property type="entry name" value="EF_HAND_2"/>
    <property type="match status" value="2"/>
</dbReference>
<dbReference type="CDD" id="cd00051">
    <property type="entry name" value="EFh"/>
    <property type="match status" value="1"/>
</dbReference>
<accession>A0A833R735</accession>
<dbReference type="InterPro" id="IPR018247">
    <property type="entry name" value="EF_Hand_1_Ca_BS"/>
</dbReference>
<dbReference type="EMBL" id="SWLB01000009">
    <property type="protein sequence ID" value="KAF3334306.1"/>
    <property type="molecule type" value="Genomic_DNA"/>
</dbReference>
<proteinExistence type="predicted"/>
<name>A0A833R735_9POAL</name>
<feature type="domain" description="EF-hand" evidence="2">
    <location>
        <begin position="68"/>
        <end position="103"/>
    </location>
</feature>
<protein>
    <submittedName>
        <fullName evidence="3">Putative calcium-binding protein CML22</fullName>
    </submittedName>
</protein>
<organism evidence="3 4">
    <name type="scientific">Carex littledalei</name>
    <dbReference type="NCBI Taxonomy" id="544730"/>
    <lineage>
        <taxon>Eukaryota</taxon>
        <taxon>Viridiplantae</taxon>
        <taxon>Streptophyta</taxon>
        <taxon>Embryophyta</taxon>
        <taxon>Tracheophyta</taxon>
        <taxon>Spermatophyta</taxon>
        <taxon>Magnoliopsida</taxon>
        <taxon>Liliopsida</taxon>
        <taxon>Poales</taxon>
        <taxon>Cyperaceae</taxon>
        <taxon>Cyperoideae</taxon>
        <taxon>Cariceae</taxon>
        <taxon>Carex</taxon>
        <taxon>Carex subgen. Euthyceras</taxon>
    </lineage>
</organism>
<evidence type="ECO:0000259" key="2">
    <source>
        <dbReference type="PROSITE" id="PS50222"/>
    </source>
</evidence>
<evidence type="ECO:0000313" key="4">
    <source>
        <dbReference type="Proteomes" id="UP000623129"/>
    </source>
</evidence>
<evidence type="ECO:0000313" key="3">
    <source>
        <dbReference type="EMBL" id="KAF3334306.1"/>
    </source>
</evidence>
<gene>
    <name evidence="3" type="ORF">FCM35_KLT20910</name>
</gene>
<feature type="domain" description="EF-hand" evidence="2">
    <location>
        <begin position="158"/>
        <end position="193"/>
    </location>
</feature>
<dbReference type="PANTHER" id="PTHR23064">
    <property type="entry name" value="TROPONIN"/>
    <property type="match status" value="1"/>
</dbReference>